<evidence type="ECO:0000259" key="9">
    <source>
        <dbReference type="Pfam" id="PF22692"/>
    </source>
</evidence>
<dbReference type="Pfam" id="PF07559">
    <property type="entry name" value="FlgE_D2"/>
    <property type="match status" value="1"/>
</dbReference>
<dbReference type="InterPro" id="IPR037925">
    <property type="entry name" value="FlgE/F/G-like"/>
</dbReference>
<dbReference type="InterPro" id="IPR053967">
    <property type="entry name" value="LlgE_F_G-like_D1"/>
</dbReference>
<comment type="similarity">
    <text evidence="2 5">Belongs to the flagella basal body rod proteins family.</text>
</comment>
<proteinExistence type="inferred from homology"/>
<comment type="subcellular location">
    <subcellularLocation>
        <location evidence="1 5">Bacterial flagellum basal body</location>
    </subcellularLocation>
</comment>
<dbReference type="STRING" id="309803.CTN_1912"/>
<dbReference type="InterPro" id="IPR020013">
    <property type="entry name" value="Flagellar_FlgE/F/G"/>
</dbReference>
<dbReference type="InterPro" id="IPR001444">
    <property type="entry name" value="Flag_bb_rod_N"/>
</dbReference>
<evidence type="ECO:0000259" key="8">
    <source>
        <dbReference type="Pfam" id="PF07559"/>
    </source>
</evidence>
<dbReference type="GO" id="GO:0005829">
    <property type="term" value="C:cytosol"/>
    <property type="evidence" value="ECO:0007669"/>
    <property type="project" value="TreeGrafter"/>
</dbReference>
<dbReference type="Gene3D" id="2.60.98.20">
    <property type="entry name" value="Flagellar hook protein FlgE"/>
    <property type="match status" value="1"/>
</dbReference>
<dbReference type="NCBIfam" id="TIGR03506">
    <property type="entry name" value="FlgEFG_subfam"/>
    <property type="match status" value="2"/>
</dbReference>
<name>B9KAV5_THENN</name>
<protein>
    <recommendedName>
        <fullName evidence="3 5">Flagellar hook protein FlgE</fullName>
    </recommendedName>
</protein>
<accession>B9KAV5</accession>
<dbReference type="InterPro" id="IPR011491">
    <property type="entry name" value="FlgE_D2"/>
</dbReference>
<evidence type="ECO:0000313" key="11">
    <source>
        <dbReference type="Proteomes" id="UP000000445"/>
    </source>
</evidence>
<feature type="domain" description="Flagellar basal-body/hook protein C-terminal" evidence="7">
    <location>
        <begin position="713"/>
        <end position="756"/>
    </location>
</feature>
<comment type="function">
    <text evidence="5">A flexible structure which links the flagellar filament to the drive apparatus in the basal body.</text>
</comment>
<evidence type="ECO:0000259" key="6">
    <source>
        <dbReference type="Pfam" id="PF00460"/>
    </source>
</evidence>
<evidence type="ECO:0000256" key="1">
    <source>
        <dbReference type="ARBA" id="ARBA00004117"/>
    </source>
</evidence>
<organism evidence="10 11">
    <name type="scientific">Thermotoga neapolitana (strain ATCC 49049 / DSM 4359 / NBRC 107923 / NS-E)</name>
    <dbReference type="NCBI Taxonomy" id="309803"/>
    <lineage>
        <taxon>Bacteria</taxon>
        <taxon>Thermotogati</taxon>
        <taxon>Thermotogota</taxon>
        <taxon>Thermotogae</taxon>
        <taxon>Thermotogales</taxon>
        <taxon>Thermotogaceae</taxon>
        <taxon>Thermotoga</taxon>
    </lineage>
</organism>
<dbReference type="GO" id="GO:0009425">
    <property type="term" value="C:bacterial-type flagellum basal body"/>
    <property type="evidence" value="ECO:0007669"/>
    <property type="project" value="UniProtKB-SubCell"/>
</dbReference>
<dbReference type="Pfam" id="PF00460">
    <property type="entry name" value="Flg_bb_rod"/>
    <property type="match status" value="1"/>
</dbReference>
<reference evidence="10 11" key="1">
    <citation type="journal article" date="2009" name="Biosci. Biotechnol. Biochem.">
        <title>WeGAS: a web-based microbial genome annotation system.</title>
        <authorList>
            <person name="Lee D."/>
            <person name="Seo H."/>
            <person name="Park C."/>
            <person name="Park K."/>
        </authorList>
    </citation>
    <scope>NUCLEOTIDE SEQUENCE [LARGE SCALE GENOMIC DNA]</scope>
    <source>
        <strain evidence="11">ATCC 49049 / DSM 4359 / NBRC 107923 / NS-E</strain>
    </source>
</reference>
<dbReference type="eggNOG" id="COG1749">
    <property type="taxonomic scope" value="Bacteria"/>
</dbReference>
<dbReference type="InterPro" id="IPR019776">
    <property type="entry name" value="Flagellar_basal_body_rod_CS"/>
</dbReference>
<dbReference type="PANTHER" id="PTHR30435:SF1">
    <property type="entry name" value="FLAGELLAR HOOK PROTEIN FLGE"/>
    <property type="match status" value="1"/>
</dbReference>
<evidence type="ECO:0000256" key="5">
    <source>
        <dbReference type="RuleBase" id="RU362116"/>
    </source>
</evidence>
<dbReference type="KEGG" id="tna:CTN_1912"/>
<feature type="domain" description="Flagellar basal body rod protein N-terminal" evidence="6">
    <location>
        <begin position="6"/>
        <end position="36"/>
    </location>
</feature>
<evidence type="ECO:0000256" key="3">
    <source>
        <dbReference type="ARBA" id="ARBA00019015"/>
    </source>
</evidence>
<dbReference type="Pfam" id="PF22692">
    <property type="entry name" value="LlgE_F_G_D1"/>
    <property type="match status" value="1"/>
</dbReference>
<dbReference type="EMBL" id="CP000916">
    <property type="protein sequence ID" value="ACM24088.1"/>
    <property type="molecule type" value="Genomic_DNA"/>
</dbReference>
<dbReference type="PROSITE" id="PS00588">
    <property type="entry name" value="FLAGELLA_BB_ROD"/>
    <property type="match status" value="1"/>
</dbReference>
<evidence type="ECO:0000259" key="7">
    <source>
        <dbReference type="Pfam" id="PF06429"/>
    </source>
</evidence>
<keyword evidence="11" id="KW-1185">Reference proteome</keyword>
<feature type="domain" description="Flagellar hook protein FlgE D2" evidence="8">
    <location>
        <begin position="483"/>
        <end position="638"/>
    </location>
</feature>
<gene>
    <name evidence="10" type="ordered locus">CTN_1912</name>
</gene>
<dbReference type="GO" id="GO:0071978">
    <property type="term" value="P:bacterial-type flagellum-dependent swarming motility"/>
    <property type="evidence" value="ECO:0007669"/>
    <property type="project" value="TreeGrafter"/>
</dbReference>
<dbReference type="GO" id="GO:0009424">
    <property type="term" value="C:bacterial-type flagellum hook"/>
    <property type="evidence" value="ECO:0007669"/>
    <property type="project" value="TreeGrafter"/>
</dbReference>
<dbReference type="HOGENOM" id="CLU_013687_2_1_0"/>
<evidence type="ECO:0000256" key="4">
    <source>
        <dbReference type="ARBA" id="ARBA00023143"/>
    </source>
</evidence>
<feature type="domain" description="Flagellar hook protein FlgE/F/G-like D1" evidence="9">
    <location>
        <begin position="96"/>
        <end position="146"/>
    </location>
</feature>
<sequence>MMMRSLYSGITGLKNFQVAMDVVGNNISNVNTVGFKASRVNFETMLAQTIKAGRAPQESVGGTNPMQIGLGSQVASIDKIMTQGSFQNTGVKTDLAIQGDGFFIVSDGNAYYYTRAGAFTLDSNGNLIQTSTGYKVQGWTAVQDPETGERYIDTNRPIGDLVISAGMTMPAKKTSNVRFEGNLNSNVGPGSFTITLTDDSGVDHDVRVWFEKTAGDLGTDPFSSSQRYTMRIDVNNDGTADVSGYAVFNEFGRVEEAGIYADSQTITANGSITGSTSLSDGTYQAVVLDNSGNVVYNGTVDVSNGSYTISDPNIVGGNDYTVMLNSDYQTVTANTDSSLSGTTTLSDGNYNATVLDSSGNVIYSGTVDVSGGNFTISDSDITSGNDYTVILYSESQTTTANGIIEGTTTLSDGNYQVIVRDSSGNEVYNGTTTVSNGSFTISDSDITSGNDYTVTFLSSSLTIAPGAELVIPTSGEPRFYEADNPTNFVQVDYTSPRYTTAVQVYDSLGNEYTVYYEFIRLGNTTIGSESFKNAWIWRAYTASGEPVTLVDENGSTGVGGNNYIAGLVEFDESGRPVQYRGLYYDSGSSSYALSSDELRTIQFDTGQNGDGVVTITADLSGITQFSGDSTVNIPWQDGNPMGVLESFAINEQGEIIGTFSNGLTDVLGQIALAVFNNPAGLMEVGNSLYAVSSNSGVPKIGAPGSGGRGTLIPGALEMSNVDLAEEFTKMIVAQRGFQANARVITTADQILNELVNIKR</sequence>
<dbReference type="PANTHER" id="PTHR30435">
    <property type="entry name" value="FLAGELLAR PROTEIN"/>
    <property type="match status" value="1"/>
</dbReference>
<dbReference type="AlphaFoldDB" id="B9KAV5"/>
<dbReference type="InterPro" id="IPR037058">
    <property type="entry name" value="Falgellar_hook_FlgE_sf"/>
</dbReference>
<evidence type="ECO:0000313" key="10">
    <source>
        <dbReference type="EMBL" id="ACM24088.1"/>
    </source>
</evidence>
<dbReference type="Proteomes" id="UP000000445">
    <property type="component" value="Chromosome"/>
</dbReference>
<dbReference type="Pfam" id="PF06429">
    <property type="entry name" value="Flg_bbr_C"/>
    <property type="match status" value="1"/>
</dbReference>
<dbReference type="SUPFAM" id="SSF117143">
    <property type="entry name" value="Flagellar hook protein flgE"/>
    <property type="match status" value="1"/>
</dbReference>
<dbReference type="InterPro" id="IPR010930">
    <property type="entry name" value="Flg_bb/hook_C_dom"/>
</dbReference>
<keyword evidence="4 5" id="KW-0975">Bacterial flagellum</keyword>
<evidence type="ECO:0000256" key="2">
    <source>
        <dbReference type="ARBA" id="ARBA00009677"/>
    </source>
</evidence>